<comment type="similarity">
    <text evidence="1">Belongs to the BlaI transcriptional regulatory family.</text>
</comment>
<keyword evidence="3" id="KW-0238">DNA-binding</keyword>
<accession>A0A0R1SBV3</accession>
<evidence type="ECO:0000256" key="3">
    <source>
        <dbReference type="ARBA" id="ARBA00023125"/>
    </source>
</evidence>
<reference evidence="5 6" key="1">
    <citation type="journal article" date="2015" name="Genome Announc.">
        <title>Expanding the biotechnology potential of lactobacilli through comparative genomics of 213 strains and associated genera.</title>
        <authorList>
            <person name="Sun Z."/>
            <person name="Harris H.M."/>
            <person name="McCann A."/>
            <person name="Guo C."/>
            <person name="Argimon S."/>
            <person name="Zhang W."/>
            <person name="Yang X."/>
            <person name="Jeffery I.B."/>
            <person name="Cooney J.C."/>
            <person name="Kagawa T.F."/>
            <person name="Liu W."/>
            <person name="Song Y."/>
            <person name="Salvetti E."/>
            <person name="Wrobel A."/>
            <person name="Rasinkangas P."/>
            <person name="Parkhill J."/>
            <person name="Rea M.C."/>
            <person name="O'Sullivan O."/>
            <person name="Ritari J."/>
            <person name="Douillard F.P."/>
            <person name="Paul Ross R."/>
            <person name="Yang R."/>
            <person name="Briner A.E."/>
            <person name="Felis G.E."/>
            <person name="de Vos W.M."/>
            <person name="Barrangou R."/>
            <person name="Klaenhammer T.R."/>
            <person name="Caufield P.W."/>
            <person name="Cui Y."/>
            <person name="Zhang H."/>
            <person name="O'Toole P.W."/>
        </authorList>
    </citation>
    <scope>NUCLEOTIDE SEQUENCE [LARGE SCALE GENOMIC DNA]</scope>
    <source>
        <strain evidence="5 6">DSM 14857</strain>
    </source>
</reference>
<dbReference type="InterPro" id="IPR005650">
    <property type="entry name" value="BlaI_family"/>
</dbReference>
<gene>
    <name evidence="5" type="ORF">FC27_GL001115</name>
</gene>
<comment type="caution">
    <text evidence="5">The sequence shown here is derived from an EMBL/GenBank/DDBJ whole genome shotgun (WGS) entry which is preliminary data.</text>
</comment>
<organism evidence="5 6">
    <name type="scientific">Companilactobacillus versmoldensis DSM 14857 = KCTC 3814</name>
    <dbReference type="NCBI Taxonomy" id="1423815"/>
    <lineage>
        <taxon>Bacteria</taxon>
        <taxon>Bacillati</taxon>
        <taxon>Bacillota</taxon>
        <taxon>Bacilli</taxon>
        <taxon>Lactobacillales</taxon>
        <taxon>Lactobacillaceae</taxon>
        <taxon>Companilactobacillus</taxon>
    </lineage>
</organism>
<protein>
    <submittedName>
        <fullName evidence="5">Copper-responsive repressor CopY</fullName>
    </submittedName>
</protein>
<dbReference type="InterPro" id="IPR036390">
    <property type="entry name" value="WH_DNA-bd_sf"/>
</dbReference>
<name>A0A0R1SBV3_9LACO</name>
<dbReference type="NCBIfam" id="TIGR02698">
    <property type="entry name" value="CopY_TcrY"/>
    <property type="match status" value="1"/>
</dbReference>
<dbReference type="STRING" id="1423815.FC27_GL001115"/>
<evidence type="ECO:0000313" key="6">
    <source>
        <dbReference type="Proteomes" id="UP000051647"/>
    </source>
</evidence>
<dbReference type="OrthoDB" id="1849040at2"/>
<proteinExistence type="inferred from homology"/>
<keyword evidence="6" id="KW-1185">Reference proteome</keyword>
<sequence>MDNVKDIKITSAEWRVMRVIWTLESATSRELTDILGESMDWKSATIKTLLRRLVDKNMLQTQKDGNKFIYKATMAETDAIEVTSKQFFEQVCARKVGTAIASLISESELTQEDIDKIQQQLDDKTPVKEIECNCLPDNCQC</sequence>
<dbReference type="EMBL" id="AZFA01000022">
    <property type="protein sequence ID" value="KRL66041.1"/>
    <property type="molecule type" value="Genomic_DNA"/>
</dbReference>
<dbReference type="eggNOG" id="COG3682">
    <property type="taxonomic scope" value="Bacteria"/>
</dbReference>
<dbReference type="AlphaFoldDB" id="A0A0R1SBV3"/>
<dbReference type="Pfam" id="PF03965">
    <property type="entry name" value="Penicillinase_R"/>
    <property type="match status" value="1"/>
</dbReference>
<dbReference type="RefSeq" id="WP_010625014.1">
    <property type="nucleotide sequence ID" value="NZ_AZFA01000022.1"/>
</dbReference>
<dbReference type="GO" id="GO:0003677">
    <property type="term" value="F:DNA binding"/>
    <property type="evidence" value="ECO:0007669"/>
    <property type="project" value="UniProtKB-KW"/>
</dbReference>
<dbReference type="Proteomes" id="UP000051647">
    <property type="component" value="Unassembled WGS sequence"/>
</dbReference>
<dbReference type="InterPro" id="IPR014071">
    <property type="entry name" value="Cu_transp_CopY/TcrY"/>
</dbReference>
<dbReference type="GO" id="GO:0045892">
    <property type="term" value="P:negative regulation of DNA-templated transcription"/>
    <property type="evidence" value="ECO:0007669"/>
    <property type="project" value="InterPro"/>
</dbReference>
<keyword evidence="2" id="KW-0805">Transcription regulation</keyword>
<evidence type="ECO:0000256" key="1">
    <source>
        <dbReference type="ARBA" id="ARBA00011046"/>
    </source>
</evidence>
<evidence type="ECO:0000256" key="4">
    <source>
        <dbReference type="ARBA" id="ARBA00023163"/>
    </source>
</evidence>
<dbReference type="PATRIC" id="fig|1423815.3.peg.1140"/>
<dbReference type="Gene3D" id="1.10.10.10">
    <property type="entry name" value="Winged helix-like DNA-binding domain superfamily/Winged helix DNA-binding domain"/>
    <property type="match status" value="1"/>
</dbReference>
<dbReference type="PIRSF" id="PIRSF019455">
    <property type="entry name" value="CopR_AtkY"/>
    <property type="match status" value="1"/>
</dbReference>
<keyword evidence="4" id="KW-0804">Transcription</keyword>
<evidence type="ECO:0000313" key="5">
    <source>
        <dbReference type="EMBL" id="KRL66041.1"/>
    </source>
</evidence>
<dbReference type="InterPro" id="IPR036388">
    <property type="entry name" value="WH-like_DNA-bd_sf"/>
</dbReference>
<evidence type="ECO:0000256" key="2">
    <source>
        <dbReference type="ARBA" id="ARBA00023015"/>
    </source>
</evidence>
<dbReference type="SUPFAM" id="SSF46785">
    <property type="entry name" value="Winged helix' DNA-binding domain"/>
    <property type="match status" value="1"/>
</dbReference>